<name>A0A0F9U7D2_9ZZZZ</name>
<dbReference type="AlphaFoldDB" id="A0A0F9U7D2"/>
<proteinExistence type="predicted"/>
<evidence type="ECO:0000313" key="1">
    <source>
        <dbReference type="EMBL" id="KKN83232.1"/>
    </source>
</evidence>
<reference evidence="1" key="1">
    <citation type="journal article" date="2015" name="Nature">
        <title>Complex archaea that bridge the gap between prokaryotes and eukaryotes.</title>
        <authorList>
            <person name="Spang A."/>
            <person name="Saw J.H."/>
            <person name="Jorgensen S.L."/>
            <person name="Zaremba-Niedzwiedzka K."/>
            <person name="Martijn J."/>
            <person name="Lind A.E."/>
            <person name="van Eijk R."/>
            <person name="Schleper C."/>
            <person name="Guy L."/>
            <person name="Ettema T.J."/>
        </authorList>
    </citation>
    <scope>NUCLEOTIDE SEQUENCE</scope>
</reference>
<comment type="caution">
    <text evidence="1">The sequence shown here is derived from an EMBL/GenBank/DDBJ whole genome shotgun (WGS) entry which is preliminary data.</text>
</comment>
<dbReference type="EMBL" id="LAZR01000188">
    <property type="protein sequence ID" value="KKN83232.1"/>
    <property type="molecule type" value="Genomic_DNA"/>
</dbReference>
<evidence type="ECO:0008006" key="2">
    <source>
        <dbReference type="Google" id="ProtNLM"/>
    </source>
</evidence>
<accession>A0A0F9U7D2</accession>
<dbReference type="Pfam" id="PF13704">
    <property type="entry name" value="Glyco_tranf_2_4"/>
    <property type="match status" value="1"/>
</dbReference>
<protein>
    <recommendedName>
        <fullName evidence="2">Glycosyltransferase 2-like domain-containing protein</fullName>
    </recommendedName>
</protein>
<organism evidence="1">
    <name type="scientific">marine sediment metagenome</name>
    <dbReference type="NCBI Taxonomy" id="412755"/>
    <lineage>
        <taxon>unclassified sequences</taxon>
        <taxon>metagenomes</taxon>
        <taxon>ecological metagenomes</taxon>
    </lineage>
</organism>
<gene>
    <name evidence="1" type="ORF">LCGC14_0301050</name>
</gene>
<sequence>MNICAITMVYKDYWALSQWYLHYGRLVGFDNLYVVAHGADPEIARLCPRATVITVPRETLEGFDRRRGQVLNSFADGLAVSFDWVIRTDADELICFDPAVNASLTEVLETVSGKAVFALGLNVAETLDDNVLADEQLALGHRRTAVFSGHYSKAWATKRGTGLWRHGIWVGPRRIESTPFELPRGVYLMHLKYANIAALETANQHRTDVGNMPGRGLPGAAWKEADQTAARFYARLASYPSQSWEAARDHAYATINAAPVRDTKENVLRAKSTVFEQRVTLPDWVAATFGDA</sequence>